<evidence type="ECO:0000313" key="3">
    <source>
        <dbReference type="Proteomes" id="UP000054383"/>
    </source>
</evidence>
<reference evidence="2 3" key="1">
    <citation type="submission" date="2015-04" db="EMBL/GenBank/DDBJ databases">
        <authorList>
            <person name="Syromyatnikov M.Y."/>
            <person name="Popov V.N."/>
        </authorList>
    </citation>
    <scope>NUCLEOTIDE SEQUENCE [LARGE SCALE GENOMIC DNA]</scope>
    <source>
        <strain evidence="2">WF-38-12</strain>
    </source>
</reference>
<dbReference type="EMBL" id="CVMT01000011">
    <property type="protein sequence ID" value="CRG92035.1"/>
    <property type="molecule type" value="Genomic_DNA"/>
</dbReference>
<dbReference type="SUPFAM" id="SSF52317">
    <property type="entry name" value="Class I glutamine amidotransferase-like"/>
    <property type="match status" value="1"/>
</dbReference>
<sequence length="233" mass="25490">MNEGSRIKMPSENTEPPVHYAVALFPGFEALDVFGPLDAINMLSRSRKVEFSVIAATLDPVSTFAAPLFPGQEAKWNPPGSNCGQSIVPTHTFDSPPENLEVLLVPGGAGTRAPQAYGPVVEFIQKIYPSLRYLLTVCTGAGIAARAGVLDGRRATTNKRAWNEVIAWREGVDWVKKARWIDDGNIWTSSGISAGIDMMLAFIAAKYDEELATLLANRMEYTRNNSWDDDPFA</sequence>
<evidence type="ECO:0000313" key="2">
    <source>
        <dbReference type="EMBL" id="CRG92035.1"/>
    </source>
</evidence>
<dbReference type="PANTHER" id="PTHR43130:SF15">
    <property type="entry name" value="THIJ_PFPI FAMILY PROTEIN (AFU_ORTHOLOGUE AFUA_5G14240)"/>
    <property type="match status" value="1"/>
</dbReference>
<accession>A0A0U1M8Z6</accession>
<evidence type="ECO:0000259" key="1">
    <source>
        <dbReference type="Pfam" id="PF01965"/>
    </source>
</evidence>
<dbReference type="InterPro" id="IPR052158">
    <property type="entry name" value="INH-QAR"/>
</dbReference>
<dbReference type="CDD" id="cd03139">
    <property type="entry name" value="GATase1_PfpI_2"/>
    <property type="match status" value="1"/>
</dbReference>
<name>A0A0U1M8Z6_TALIS</name>
<dbReference type="PANTHER" id="PTHR43130">
    <property type="entry name" value="ARAC-FAMILY TRANSCRIPTIONAL REGULATOR"/>
    <property type="match status" value="1"/>
</dbReference>
<keyword evidence="3" id="KW-1185">Reference proteome</keyword>
<dbReference type="InterPro" id="IPR002818">
    <property type="entry name" value="DJ-1/PfpI"/>
</dbReference>
<dbReference type="InterPro" id="IPR029062">
    <property type="entry name" value="Class_I_gatase-like"/>
</dbReference>
<dbReference type="Proteomes" id="UP000054383">
    <property type="component" value="Unassembled WGS sequence"/>
</dbReference>
<dbReference type="OrthoDB" id="543156at2759"/>
<proteinExistence type="predicted"/>
<feature type="domain" description="DJ-1/PfpI" evidence="1">
    <location>
        <begin position="22"/>
        <end position="204"/>
    </location>
</feature>
<dbReference type="OMA" id="DMIGPYE"/>
<dbReference type="Pfam" id="PF01965">
    <property type="entry name" value="DJ-1_PfpI"/>
    <property type="match status" value="1"/>
</dbReference>
<gene>
    <name evidence="2" type="ORF">PISL3812_09090</name>
</gene>
<protein>
    <recommendedName>
        <fullName evidence="1">DJ-1/PfpI domain-containing protein</fullName>
    </recommendedName>
</protein>
<organism evidence="2 3">
    <name type="scientific">Talaromyces islandicus</name>
    <name type="common">Penicillium islandicum</name>
    <dbReference type="NCBI Taxonomy" id="28573"/>
    <lineage>
        <taxon>Eukaryota</taxon>
        <taxon>Fungi</taxon>
        <taxon>Dikarya</taxon>
        <taxon>Ascomycota</taxon>
        <taxon>Pezizomycotina</taxon>
        <taxon>Eurotiomycetes</taxon>
        <taxon>Eurotiomycetidae</taxon>
        <taxon>Eurotiales</taxon>
        <taxon>Trichocomaceae</taxon>
        <taxon>Talaromyces</taxon>
        <taxon>Talaromyces sect. Islandici</taxon>
    </lineage>
</organism>
<dbReference type="Gene3D" id="3.40.50.880">
    <property type="match status" value="1"/>
</dbReference>
<dbReference type="AlphaFoldDB" id="A0A0U1M8Z6"/>
<dbReference type="STRING" id="28573.A0A0U1M8Z6"/>